<name>A0A151X4R1_9HYME</name>
<feature type="region of interest" description="Disordered" evidence="1">
    <location>
        <begin position="79"/>
        <end position="137"/>
    </location>
</feature>
<keyword evidence="3" id="KW-1185">Reference proteome</keyword>
<dbReference type="Proteomes" id="UP000075809">
    <property type="component" value="Unassembled WGS sequence"/>
</dbReference>
<dbReference type="EMBL" id="KQ982548">
    <property type="protein sequence ID" value="KYQ55218.1"/>
    <property type="molecule type" value="Genomic_DNA"/>
</dbReference>
<reference evidence="2 3" key="1">
    <citation type="submission" date="2015-09" db="EMBL/GenBank/DDBJ databases">
        <title>Trachymyrmex zeteki WGS genome.</title>
        <authorList>
            <person name="Nygaard S."/>
            <person name="Hu H."/>
            <person name="Boomsma J."/>
            <person name="Zhang G."/>
        </authorList>
    </citation>
    <scope>NUCLEOTIDE SEQUENCE [LARGE SCALE GENOMIC DNA]</scope>
    <source>
        <strain evidence="2">Tzet28-1</strain>
        <tissue evidence="2">Whole body</tissue>
    </source>
</reference>
<protein>
    <submittedName>
        <fullName evidence="2">Uncharacterized protein</fullName>
    </submittedName>
</protein>
<feature type="compositionally biased region" description="Basic and acidic residues" evidence="1">
    <location>
        <begin position="121"/>
        <end position="133"/>
    </location>
</feature>
<organism evidence="2 3">
    <name type="scientific">Mycetomoellerius zeteki</name>
    <dbReference type="NCBI Taxonomy" id="64791"/>
    <lineage>
        <taxon>Eukaryota</taxon>
        <taxon>Metazoa</taxon>
        <taxon>Ecdysozoa</taxon>
        <taxon>Arthropoda</taxon>
        <taxon>Hexapoda</taxon>
        <taxon>Insecta</taxon>
        <taxon>Pterygota</taxon>
        <taxon>Neoptera</taxon>
        <taxon>Endopterygota</taxon>
        <taxon>Hymenoptera</taxon>
        <taxon>Apocrita</taxon>
        <taxon>Aculeata</taxon>
        <taxon>Formicoidea</taxon>
        <taxon>Formicidae</taxon>
        <taxon>Myrmicinae</taxon>
        <taxon>Mycetomoellerius</taxon>
    </lineage>
</organism>
<proteinExistence type="predicted"/>
<evidence type="ECO:0000313" key="2">
    <source>
        <dbReference type="EMBL" id="KYQ55218.1"/>
    </source>
</evidence>
<evidence type="ECO:0000256" key="1">
    <source>
        <dbReference type="SAM" id="MobiDB-lite"/>
    </source>
</evidence>
<evidence type="ECO:0000313" key="3">
    <source>
        <dbReference type="Proteomes" id="UP000075809"/>
    </source>
</evidence>
<accession>A0A151X4R1</accession>
<gene>
    <name evidence="2" type="ORF">ALC60_05843</name>
</gene>
<dbReference type="AlphaFoldDB" id="A0A151X4R1"/>
<sequence>MYSRRTVEEVEAIAMAGAVAQAAVTTVGIEPSTRGKKREIVRKSGFSEFRDSKRGLDEQQPLRSDRRLFPSALRATTLPIIGPPSAKQGEMESVAEEESGGSKIGVGARRRRTTRTAPCRAETRHAEVERMEGGAKTAETTTLTPFVYCS</sequence>